<protein>
    <submittedName>
        <fullName evidence="2">Uncharacterized protein</fullName>
    </submittedName>
</protein>
<feature type="chain" id="PRO_5026794192" evidence="1">
    <location>
        <begin position="30"/>
        <end position="342"/>
    </location>
</feature>
<dbReference type="Gene3D" id="2.120.10.30">
    <property type="entry name" value="TolB, C-terminal domain"/>
    <property type="match status" value="1"/>
</dbReference>
<dbReference type="InterPro" id="IPR011042">
    <property type="entry name" value="6-blade_b-propeller_TolB-like"/>
</dbReference>
<name>A0A6J4MQZ9_9BACT</name>
<sequence>MRPILSRYARRIAPAAIAALLAVPGVVHAQARTGGQVSLSRIASMRLDTPAGGAPRYFDAPAVLPSGRIFALRMPDRRLVSLEVRGASLSATEVALPPSVQIPLALSVDAAGRLLILDPAARRVFRFTPAGSTLREAGSFAVENGVTGLCAMGGHVYVYQPASTSPVTAYSEAGVVVRRFGRQFGSGTPRRREAMSRAQLHCSSPNRRLLVASAATAEIQAYGETGQPLWTRKLAGTTEMPILDVGGGRIAMVAPPEGYHLLLSLTTLKPGWVLAQYGFRAPRQDTGFTSVQSRRIAVATGEENGRQDDLPGWLASTGGDRAVSLDQSTGAAVVWRASERRR</sequence>
<keyword evidence="1" id="KW-0732">Signal</keyword>
<organism evidence="2">
    <name type="scientific">uncultured Gemmatimonadota bacterium</name>
    <dbReference type="NCBI Taxonomy" id="203437"/>
    <lineage>
        <taxon>Bacteria</taxon>
        <taxon>Pseudomonadati</taxon>
        <taxon>Gemmatimonadota</taxon>
        <taxon>environmental samples</taxon>
    </lineage>
</organism>
<proteinExistence type="predicted"/>
<evidence type="ECO:0000256" key="1">
    <source>
        <dbReference type="SAM" id="SignalP"/>
    </source>
</evidence>
<dbReference type="SUPFAM" id="SSF63829">
    <property type="entry name" value="Calcium-dependent phosphotriesterase"/>
    <property type="match status" value="1"/>
</dbReference>
<dbReference type="AlphaFoldDB" id="A0A6J4MQZ9"/>
<evidence type="ECO:0000313" key="2">
    <source>
        <dbReference type="EMBL" id="CAA9366340.1"/>
    </source>
</evidence>
<dbReference type="EMBL" id="CADCTW010000221">
    <property type="protein sequence ID" value="CAA9366340.1"/>
    <property type="molecule type" value="Genomic_DNA"/>
</dbReference>
<accession>A0A6J4MQZ9</accession>
<reference evidence="2" key="1">
    <citation type="submission" date="2020-02" db="EMBL/GenBank/DDBJ databases">
        <authorList>
            <person name="Meier V. D."/>
        </authorList>
    </citation>
    <scope>NUCLEOTIDE SEQUENCE</scope>
    <source>
        <strain evidence="2">AVDCRST_MAG68</strain>
    </source>
</reference>
<gene>
    <name evidence="2" type="ORF">AVDCRST_MAG68-4879</name>
</gene>
<feature type="signal peptide" evidence="1">
    <location>
        <begin position="1"/>
        <end position="29"/>
    </location>
</feature>